<dbReference type="Pfam" id="PF10029">
    <property type="entry name" value="DUF2271"/>
    <property type="match status" value="1"/>
</dbReference>
<evidence type="ECO:0008006" key="4">
    <source>
        <dbReference type="Google" id="ProtNLM"/>
    </source>
</evidence>
<evidence type="ECO:0000256" key="1">
    <source>
        <dbReference type="SAM" id="SignalP"/>
    </source>
</evidence>
<reference evidence="2 3" key="1">
    <citation type="submission" date="2016-10" db="EMBL/GenBank/DDBJ databases">
        <authorList>
            <person name="de Groot N.N."/>
        </authorList>
    </citation>
    <scope>NUCLEOTIDE SEQUENCE [LARGE SCALE GENOMIC DNA]</scope>
    <source>
        <strain evidence="2 3">Vu-144</strain>
    </source>
</reference>
<proteinExistence type="predicted"/>
<keyword evidence="1" id="KW-0732">Signal</keyword>
<protein>
    <recommendedName>
        <fullName evidence="4">DUF2271 domain-containing protein</fullName>
    </recommendedName>
</protein>
<sequence length="162" mass="18077">MKHQIKLLLLMMVFLAGVKKNAQAQGPVKYKCMVQMNNYLGPAAYIAVYLVDKDNVYQKTLYVIGEDAKWYPDLKKWHKAFNNKKTNISAITGASISGGDRSVVTLDVDPSKFGTGYKIVFESAVEGKDYHQIDAEVALTPEGLAAKTEGKGYIRYVRFSTK</sequence>
<feature type="signal peptide" evidence="1">
    <location>
        <begin position="1"/>
        <end position="24"/>
    </location>
</feature>
<dbReference type="OrthoDB" id="1430845at2"/>
<accession>A0A1H3Y4F6</accession>
<dbReference type="EMBL" id="FNQY01000007">
    <property type="protein sequence ID" value="SEA06506.1"/>
    <property type="molecule type" value="Genomic_DNA"/>
</dbReference>
<dbReference type="RefSeq" id="WP_091396188.1">
    <property type="nucleotide sequence ID" value="NZ_FNQY01000007.1"/>
</dbReference>
<evidence type="ECO:0000313" key="2">
    <source>
        <dbReference type="EMBL" id="SEA06506.1"/>
    </source>
</evidence>
<evidence type="ECO:0000313" key="3">
    <source>
        <dbReference type="Proteomes" id="UP000199041"/>
    </source>
</evidence>
<gene>
    <name evidence="2" type="ORF">SAMN05192529_107100</name>
</gene>
<dbReference type="InterPro" id="IPR014469">
    <property type="entry name" value="DUF2271"/>
</dbReference>
<dbReference type="Proteomes" id="UP000199041">
    <property type="component" value="Unassembled WGS sequence"/>
</dbReference>
<name>A0A1H3Y4F6_9BACT</name>
<feature type="chain" id="PRO_5011719663" description="DUF2271 domain-containing protein" evidence="1">
    <location>
        <begin position="25"/>
        <end position="162"/>
    </location>
</feature>
<dbReference type="STRING" id="551991.SAMN05192529_107100"/>
<organism evidence="2 3">
    <name type="scientific">Arachidicoccus rhizosphaerae</name>
    <dbReference type="NCBI Taxonomy" id="551991"/>
    <lineage>
        <taxon>Bacteria</taxon>
        <taxon>Pseudomonadati</taxon>
        <taxon>Bacteroidota</taxon>
        <taxon>Chitinophagia</taxon>
        <taxon>Chitinophagales</taxon>
        <taxon>Chitinophagaceae</taxon>
        <taxon>Arachidicoccus</taxon>
    </lineage>
</organism>
<keyword evidence="3" id="KW-1185">Reference proteome</keyword>
<dbReference type="AlphaFoldDB" id="A0A1H3Y4F6"/>